<comment type="caution">
    <text evidence="2">The sequence shown here is derived from an EMBL/GenBank/DDBJ whole genome shotgun (WGS) entry which is preliminary data.</text>
</comment>
<dbReference type="InterPro" id="IPR021768">
    <property type="entry name" value="DUF3332"/>
</dbReference>
<gene>
    <name evidence="2" type="ORF">DDY73_04010</name>
</gene>
<dbReference type="Proteomes" id="UP000262954">
    <property type="component" value="Unassembled WGS sequence"/>
</dbReference>
<keyword evidence="1" id="KW-0472">Membrane</keyword>
<dbReference type="Pfam" id="PF11810">
    <property type="entry name" value="DUF3332"/>
    <property type="match status" value="1"/>
</dbReference>
<accession>A0A316R1Q0</accession>
<proteinExistence type="predicted"/>
<dbReference type="RefSeq" id="WP_009317609.1">
    <property type="nucleotide sequence ID" value="NZ_AP028032.1"/>
</dbReference>
<name>A0A316R1Q0_9BACT</name>
<keyword evidence="1" id="KW-0812">Transmembrane</keyword>
<feature type="transmembrane region" description="Helical" evidence="1">
    <location>
        <begin position="49"/>
        <end position="71"/>
    </location>
</feature>
<evidence type="ECO:0000313" key="2">
    <source>
        <dbReference type="EMBL" id="HBJ08148.1"/>
    </source>
</evidence>
<evidence type="ECO:0000256" key="1">
    <source>
        <dbReference type="SAM" id="Phobius"/>
    </source>
</evidence>
<evidence type="ECO:0000313" key="3">
    <source>
        <dbReference type="Proteomes" id="UP000262954"/>
    </source>
</evidence>
<reference evidence="2 3" key="1">
    <citation type="journal article" date="2018" name="Nat. Biotechnol.">
        <title>A standardized bacterial taxonomy based on genome phylogeny substantially revises the tree of life.</title>
        <authorList>
            <person name="Parks D.H."/>
            <person name="Chuvochina M."/>
            <person name="Waite D.W."/>
            <person name="Rinke C."/>
            <person name="Skarshewski A."/>
            <person name="Chaumeil P.A."/>
            <person name="Hugenholtz P."/>
        </authorList>
    </citation>
    <scope>NUCLEOTIDE SEQUENCE [LARGE SCALE GENOMIC DNA]</scope>
    <source>
        <strain evidence="2">UBA11482</strain>
    </source>
</reference>
<dbReference type="GeneID" id="92929718"/>
<protein>
    <submittedName>
        <fullName evidence="2">DUF3332 domain-containing protein</fullName>
    </submittedName>
</protein>
<keyword evidence="1" id="KW-1133">Transmembrane helix</keyword>
<dbReference type="EMBL" id="DNWC01000054">
    <property type="protein sequence ID" value="HBJ08148.1"/>
    <property type="molecule type" value="Genomic_DNA"/>
</dbReference>
<sequence>MKRNKLTMAVVVLLCGSLMFSSCIGSFGLTNKLLGWNKGVGGNKFVSELVFFAFWVLPVYEISLLADVVVLNSVEFWSGSNPIADNTQQIKGENGHEYLVKTHENGYTITDETANKTFELVFDDSDKSWSVEANGQSTKFMTFIDDNHVNMYNANGETMTVELSKAGVMAYQDMIKNNTAVFACK</sequence>
<organism evidence="2 3">
    <name type="scientific">Coprobacter fastidiosus</name>
    <dbReference type="NCBI Taxonomy" id="1099853"/>
    <lineage>
        <taxon>Bacteria</taxon>
        <taxon>Pseudomonadati</taxon>
        <taxon>Bacteroidota</taxon>
        <taxon>Bacteroidia</taxon>
        <taxon>Bacteroidales</taxon>
        <taxon>Barnesiellaceae</taxon>
        <taxon>Coprobacter</taxon>
    </lineage>
</organism>
<dbReference type="AlphaFoldDB" id="A0A316R1Q0"/>
<dbReference type="PROSITE" id="PS51257">
    <property type="entry name" value="PROKAR_LIPOPROTEIN"/>
    <property type="match status" value="1"/>
</dbReference>